<evidence type="ECO:0000256" key="5">
    <source>
        <dbReference type="PROSITE-ProRule" id="PRU00221"/>
    </source>
</evidence>
<dbReference type="RefSeq" id="XP_067081124.1">
    <property type="nucleotide sequence ID" value="XM_067225023.1"/>
</dbReference>
<keyword evidence="4" id="KW-0539">Nucleus</keyword>
<dbReference type="SMART" id="SM00320">
    <property type="entry name" value="WD40"/>
    <property type="match status" value="3"/>
</dbReference>
<sequence>MLDFLDTINKYTLRSGSVTHIGGKISKKCAAQLVGSLVLQGRLNHYCAALAAQFMVSSEVLVVASRDAVQGISCEGCTLERQNLSSVPDTGEIFGVATTGNNVVVGYSAGVAMFSCKLELEKIYTLSEYTNSILGIAVTPDGSCLATGGANAIVTVWSRDMNPVHYLAGHTDWVRFVKFTIMDGRGLELFSTGDDGLVLHWDPLVGTLLSRIDFFHGQDIHAFEVSWRTGLIGIARDTPTICLYKPQISGIASNHAVGAVRLEQIGRIDDAHHSVLTALRFSNDSQWIVSAGEDETLSVSSVCQLKRVFVCETFIVRRHCMTFMNTFTSVCVLASPPESSAIIVVACATDGTVVQWVVNPETFKCTYTKKLQLHLGALVSMDVVRSHSDCQ</sequence>
<protein>
    <submittedName>
        <fullName evidence="6">WD domain, G-beta repeat, putative</fullName>
    </submittedName>
</protein>
<organism evidence="6 7">
    <name type="scientific">Trypanosoma equiperdum</name>
    <dbReference type="NCBI Taxonomy" id="5694"/>
    <lineage>
        <taxon>Eukaryota</taxon>
        <taxon>Discoba</taxon>
        <taxon>Euglenozoa</taxon>
        <taxon>Kinetoplastea</taxon>
        <taxon>Metakinetoplastina</taxon>
        <taxon>Trypanosomatida</taxon>
        <taxon>Trypanosomatidae</taxon>
        <taxon>Trypanosoma</taxon>
    </lineage>
</organism>
<dbReference type="EMBL" id="CZPT02001405">
    <property type="protein sequence ID" value="SCU70281.1"/>
    <property type="molecule type" value="Genomic_DNA"/>
</dbReference>
<dbReference type="InterPro" id="IPR036322">
    <property type="entry name" value="WD40_repeat_dom_sf"/>
</dbReference>
<dbReference type="VEuPathDB" id="TriTrypDB:TEOVI_000185400"/>
<comment type="subcellular location">
    <subcellularLocation>
        <location evidence="1">Nucleus</location>
    </subcellularLocation>
</comment>
<dbReference type="GO" id="GO:0005730">
    <property type="term" value="C:nucleolus"/>
    <property type="evidence" value="ECO:0007669"/>
    <property type="project" value="TreeGrafter"/>
</dbReference>
<dbReference type="SUPFAM" id="SSF50978">
    <property type="entry name" value="WD40 repeat-like"/>
    <property type="match status" value="1"/>
</dbReference>
<name>A0A1G4IDD1_TRYEQ</name>
<dbReference type="PROSITE" id="PS50082">
    <property type="entry name" value="WD_REPEATS_2"/>
    <property type="match status" value="1"/>
</dbReference>
<dbReference type="PANTHER" id="PTHR19848:SF0">
    <property type="entry name" value="NOTCHLESS PROTEIN HOMOLOG 1"/>
    <property type="match status" value="1"/>
</dbReference>
<evidence type="ECO:0000256" key="2">
    <source>
        <dbReference type="ARBA" id="ARBA00022574"/>
    </source>
</evidence>
<dbReference type="Pfam" id="PF00400">
    <property type="entry name" value="WD40"/>
    <property type="match status" value="3"/>
</dbReference>
<dbReference type="AlphaFoldDB" id="A0A1G4IDD1"/>
<dbReference type="GeneID" id="92375794"/>
<keyword evidence="2 5" id="KW-0853">WD repeat</keyword>
<dbReference type="GO" id="GO:0000027">
    <property type="term" value="P:ribosomal large subunit assembly"/>
    <property type="evidence" value="ECO:0007669"/>
    <property type="project" value="TreeGrafter"/>
</dbReference>
<evidence type="ECO:0000313" key="6">
    <source>
        <dbReference type="EMBL" id="SCU70281.1"/>
    </source>
</evidence>
<evidence type="ECO:0000256" key="3">
    <source>
        <dbReference type="ARBA" id="ARBA00022737"/>
    </source>
</evidence>
<evidence type="ECO:0000256" key="4">
    <source>
        <dbReference type="ARBA" id="ARBA00023242"/>
    </source>
</evidence>
<evidence type="ECO:0000313" key="7">
    <source>
        <dbReference type="Proteomes" id="UP000195570"/>
    </source>
</evidence>
<gene>
    <name evidence="6" type="ORF">TEOVI_000185400</name>
</gene>
<dbReference type="InterPro" id="IPR015943">
    <property type="entry name" value="WD40/YVTN_repeat-like_dom_sf"/>
</dbReference>
<keyword evidence="7" id="KW-1185">Reference proteome</keyword>
<dbReference type="Gene3D" id="2.130.10.10">
    <property type="entry name" value="YVTN repeat-like/Quinoprotein amine dehydrogenase"/>
    <property type="match status" value="2"/>
</dbReference>
<evidence type="ECO:0000256" key="1">
    <source>
        <dbReference type="ARBA" id="ARBA00004123"/>
    </source>
</evidence>
<dbReference type="Proteomes" id="UP000195570">
    <property type="component" value="Unassembled WGS sequence"/>
</dbReference>
<proteinExistence type="predicted"/>
<dbReference type="InterPro" id="IPR001680">
    <property type="entry name" value="WD40_rpt"/>
</dbReference>
<dbReference type="PANTHER" id="PTHR19848">
    <property type="entry name" value="WD40 REPEAT PROTEIN"/>
    <property type="match status" value="1"/>
</dbReference>
<keyword evidence="3" id="KW-0677">Repeat</keyword>
<accession>A0A1G4IDD1</accession>
<comment type="caution">
    <text evidence="6">The sequence shown here is derived from an EMBL/GenBank/DDBJ whole genome shotgun (WGS) entry which is preliminary data.</text>
</comment>
<feature type="repeat" description="WD" evidence="5">
    <location>
        <begin position="126"/>
        <end position="158"/>
    </location>
</feature>
<reference evidence="6" key="1">
    <citation type="submission" date="2016-09" db="EMBL/GenBank/DDBJ databases">
        <authorList>
            <person name="Hebert L."/>
            <person name="Moumen B."/>
        </authorList>
    </citation>
    <scope>NUCLEOTIDE SEQUENCE [LARGE SCALE GENOMIC DNA]</scope>
    <source>
        <strain evidence="6">OVI</strain>
    </source>
</reference>